<keyword evidence="2" id="KW-1185">Reference proteome</keyword>
<gene>
    <name evidence="1" type="ORF">Prum_007680</name>
</gene>
<dbReference type="RefSeq" id="WP_218576997.1">
    <property type="nucleotide sequence ID" value="NZ_BLPG01000001.1"/>
</dbReference>
<sequence length="73" mass="8175">MDGVTEEFKLANYRYGGPEFGASRIAEVDHPGTRMARIAVRPSWVGVIDFKTRFTGGRTAEEFLQRGRDGRPS</sequence>
<evidence type="ECO:0000313" key="2">
    <source>
        <dbReference type="Proteomes" id="UP000482960"/>
    </source>
</evidence>
<organism evidence="1 2">
    <name type="scientific">Phytohabitans rumicis</name>
    <dbReference type="NCBI Taxonomy" id="1076125"/>
    <lineage>
        <taxon>Bacteria</taxon>
        <taxon>Bacillati</taxon>
        <taxon>Actinomycetota</taxon>
        <taxon>Actinomycetes</taxon>
        <taxon>Micromonosporales</taxon>
        <taxon>Micromonosporaceae</taxon>
    </lineage>
</organism>
<dbReference type="Proteomes" id="UP000482960">
    <property type="component" value="Unassembled WGS sequence"/>
</dbReference>
<reference evidence="1 2" key="1">
    <citation type="submission" date="2020-03" db="EMBL/GenBank/DDBJ databases">
        <title>Whole genome shotgun sequence of Phytohabitans rumicis NBRC 108638.</title>
        <authorList>
            <person name="Komaki H."/>
            <person name="Tamura T."/>
        </authorList>
    </citation>
    <scope>NUCLEOTIDE SEQUENCE [LARGE SCALE GENOMIC DNA]</scope>
    <source>
        <strain evidence="1 2">NBRC 108638</strain>
    </source>
</reference>
<protein>
    <submittedName>
        <fullName evidence="1">Uncharacterized protein</fullName>
    </submittedName>
</protein>
<name>A0A6V8KZ92_9ACTN</name>
<reference evidence="1 2" key="2">
    <citation type="submission" date="2020-03" db="EMBL/GenBank/DDBJ databases">
        <authorList>
            <person name="Ichikawa N."/>
            <person name="Kimura A."/>
            <person name="Kitahashi Y."/>
            <person name="Uohara A."/>
        </authorList>
    </citation>
    <scope>NUCLEOTIDE SEQUENCE [LARGE SCALE GENOMIC DNA]</scope>
    <source>
        <strain evidence="1 2">NBRC 108638</strain>
    </source>
</reference>
<comment type="caution">
    <text evidence="1">The sequence shown here is derived from an EMBL/GenBank/DDBJ whole genome shotgun (WGS) entry which is preliminary data.</text>
</comment>
<dbReference type="EMBL" id="BLPG01000001">
    <property type="protein sequence ID" value="GFJ87126.1"/>
    <property type="molecule type" value="Genomic_DNA"/>
</dbReference>
<evidence type="ECO:0000313" key="1">
    <source>
        <dbReference type="EMBL" id="GFJ87126.1"/>
    </source>
</evidence>
<dbReference type="AlphaFoldDB" id="A0A6V8KZ92"/>
<proteinExistence type="predicted"/>
<accession>A0A6V8KZ92</accession>